<dbReference type="GO" id="GO:0035999">
    <property type="term" value="P:tetrahydrofolate interconversion"/>
    <property type="evidence" value="ECO:0007669"/>
    <property type="project" value="UniProtKB-UniRule"/>
</dbReference>
<feature type="binding site" evidence="9">
    <location>
        <begin position="124"/>
        <end position="126"/>
    </location>
    <ligand>
        <name>(6S)-5,6,7,8-tetrahydrofolate</name>
        <dbReference type="ChEBI" id="CHEBI:57453"/>
    </ligand>
</feature>
<dbReference type="Proteomes" id="UP000245489">
    <property type="component" value="Unassembled WGS sequence"/>
</dbReference>
<keyword evidence="5 9" id="KW-0963">Cytoplasm</keyword>
<comment type="caution">
    <text evidence="9">Lacks conserved residue(s) required for the propagation of feature annotation.</text>
</comment>
<reference evidence="12 13" key="1">
    <citation type="submission" date="2018-05" db="EMBL/GenBank/DDBJ databases">
        <title>Genomic Encyclopedia of Archaeal and Bacterial Type Strains, Phase II (KMG-II): from individual species to whole genera.</title>
        <authorList>
            <person name="Goeker M."/>
        </authorList>
    </citation>
    <scope>NUCLEOTIDE SEQUENCE [LARGE SCALE GENOMIC DNA]</scope>
    <source>
        <strain evidence="12 13">DSM 22214</strain>
    </source>
</reference>
<dbReference type="InterPro" id="IPR015424">
    <property type="entry name" value="PyrdxlP-dep_Trfase"/>
</dbReference>
<feature type="binding site" evidence="9">
    <location>
        <position position="120"/>
    </location>
    <ligand>
        <name>(6S)-5,6,7,8-tetrahydrofolate</name>
        <dbReference type="ChEBI" id="CHEBI:57453"/>
    </ligand>
</feature>
<dbReference type="HAMAP" id="MF_00051">
    <property type="entry name" value="SHMT"/>
    <property type="match status" value="1"/>
</dbReference>
<dbReference type="RefSeq" id="WP_109741236.1">
    <property type="nucleotide sequence ID" value="NZ_QGGO01000002.1"/>
</dbReference>
<evidence type="ECO:0000256" key="1">
    <source>
        <dbReference type="ARBA" id="ARBA00001933"/>
    </source>
</evidence>
<keyword evidence="7 9" id="KW-0808">Transferase</keyword>
<evidence type="ECO:0000313" key="13">
    <source>
        <dbReference type="Proteomes" id="UP000245489"/>
    </source>
</evidence>
<comment type="subcellular location">
    <subcellularLocation>
        <location evidence="2 9">Cytoplasm</location>
    </subcellularLocation>
</comment>
<evidence type="ECO:0000256" key="2">
    <source>
        <dbReference type="ARBA" id="ARBA00004496"/>
    </source>
</evidence>
<accession>A0A316EJ78</accession>
<evidence type="ECO:0000256" key="10">
    <source>
        <dbReference type="PIRSR" id="PIRSR000412-50"/>
    </source>
</evidence>
<dbReference type="InterPro" id="IPR039429">
    <property type="entry name" value="SHMT-like_dom"/>
</dbReference>
<comment type="function">
    <text evidence="9">Catalyzes the reversible interconversion of serine and glycine with tetrahydrofolate (THF) serving as the one-carbon carrier. This reaction serves as the major source of one-carbon groups required for the biosynthesis of purines, thymidylate, methionine, and other important biomolecules. Also exhibits THF-independent aldolase activity toward beta-hydroxyamino acids, producing glycine and aldehydes, via a retro-aldol mechanism.</text>
</comment>
<dbReference type="PANTHER" id="PTHR11680:SF35">
    <property type="entry name" value="SERINE HYDROXYMETHYLTRANSFERASE 1"/>
    <property type="match status" value="1"/>
</dbReference>
<comment type="cofactor">
    <cofactor evidence="1 9 10">
        <name>pyridoxal 5'-phosphate</name>
        <dbReference type="ChEBI" id="CHEBI:597326"/>
    </cofactor>
</comment>
<dbReference type="InterPro" id="IPR015422">
    <property type="entry name" value="PyrdxlP-dep_Trfase_small"/>
</dbReference>
<keyword evidence="9" id="KW-0028">Amino-acid biosynthesis</keyword>
<keyword evidence="12" id="KW-0489">Methyltransferase</keyword>
<dbReference type="EC" id="2.1.2.1" evidence="9"/>
<keyword evidence="13" id="KW-1185">Reference proteome</keyword>
<comment type="pathway">
    <text evidence="9">Amino-acid biosynthesis; glycine biosynthesis; glycine from L-serine: step 1/1.</text>
</comment>
<dbReference type="InterPro" id="IPR049943">
    <property type="entry name" value="Ser_HO-MeTrfase-like"/>
</dbReference>
<dbReference type="SUPFAM" id="SSF53383">
    <property type="entry name" value="PLP-dependent transferases"/>
    <property type="match status" value="1"/>
</dbReference>
<feature type="site" description="Plays an important role in substrate specificity" evidence="9">
    <location>
        <position position="228"/>
    </location>
</feature>
<dbReference type="Gene3D" id="3.40.640.10">
    <property type="entry name" value="Type I PLP-dependent aspartate aminotransferase-like (Major domain)"/>
    <property type="match status" value="1"/>
</dbReference>
<evidence type="ECO:0000259" key="11">
    <source>
        <dbReference type="Pfam" id="PF00464"/>
    </source>
</evidence>
<dbReference type="EMBL" id="QGGO01000002">
    <property type="protein sequence ID" value="PWK28899.1"/>
    <property type="molecule type" value="Genomic_DNA"/>
</dbReference>
<evidence type="ECO:0000256" key="5">
    <source>
        <dbReference type="ARBA" id="ARBA00022490"/>
    </source>
</evidence>
<dbReference type="InterPro" id="IPR001085">
    <property type="entry name" value="Ser_HO-MeTrfase"/>
</dbReference>
<dbReference type="GO" id="GO:0004372">
    <property type="term" value="F:glycine hydroxymethyltransferase activity"/>
    <property type="evidence" value="ECO:0007669"/>
    <property type="project" value="UniProtKB-UniRule"/>
</dbReference>
<evidence type="ECO:0000256" key="8">
    <source>
        <dbReference type="ARBA" id="ARBA00022898"/>
    </source>
</evidence>
<dbReference type="GO" id="GO:0005829">
    <property type="term" value="C:cytosol"/>
    <property type="evidence" value="ECO:0007669"/>
    <property type="project" value="TreeGrafter"/>
</dbReference>
<comment type="subunit">
    <text evidence="4 9">Homodimer.</text>
</comment>
<sequence length="430" mass="46966">MATATFTLERDTEIFNLINQEAHRQEYGIELIASENFTSKQVMEAQGSVLTNKYAEGLPGKRYYGGCEVVDQVETIAIERAKALFGASWANVQAHSGAQANAAVFLSFLNPGDKILGFNLSHGGHLSHGSPVNFSGKYFQAFFYGVEEETGLIDWDKVEATALKEKPRLIICGASAYSRDWDYARLRTIADQIGAILLADISHPSALIAKGLLNNPMQHCHIVTTTTHKTLRGPRGGLIMMGNDFVNPFGLTTPKGELKMMSALLDGGVFPGTQGGPLEHVIAAKAIAFGEALTDNFQAYAEQLQRNAKVMAQAFVDKGYKIISGGTDNHLMLIDLRPKGLTGKLAENTLVKADITINKNMVPFDDKSPFVTSGMRVGTAAMTTRGMKEAEMLHIVELIDSVLMNHDNETFIGSVRTEVNKWMEAFPLYV</sequence>
<protein>
    <recommendedName>
        <fullName evidence="9">Serine hydroxymethyltransferase</fullName>
        <shortName evidence="9">SHMT</shortName>
        <shortName evidence="9">Serine methylase</shortName>
        <ecNumber evidence="9">2.1.2.1</ecNumber>
    </recommendedName>
</protein>
<comment type="catalytic activity">
    <reaction evidence="9">
        <text>(6R)-5,10-methylene-5,6,7,8-tetrahydrofolate + glycine + H2O = (6S)-5,6,7,8-tetrahydrofolate + L-serine</text>
        <dbReference type="Rhea" id="RHEA:15481"/>
        <dbReference type="ChEBI" id="CHEBI:15377"/>
        <dbReference type="ChEBI" id="CHEBI:15636"/>
        <dbReference type="ChEBI" id="CHEBI:33384"/>
        <dbReference type="ChEBI" id="CHEBI:57305"/>
        <dbReference type="ChEBI" id="CHEBI:57453"/>
        <dbReference type="EC" id="2.1.2.1"/>
    </reaction>
</comment>
<dbReference type="PROSITE" id="PS00096">
    <property type="entry name" value="SHMT"/>
    <property type="match status" value="1"/>
</dbReference>
<feature type="binding site" evidence="9">
    <location>
        <begin position="368"/>
        <end position="370"/>
    </location>
    <ligand>
        <name>(6S)-5,6,7,8-tetrahydrofolate</name>
        <dbReference type="ChEBI" id="CHEBI:57453"/>
    </ligand>
</feature>
<dbReference type="CDD" id="cd00378">
    <property type="entry name" value="SHMT"/>
    <property type="match status" value="1"/>
</dbReference>
<dbReference type="OrthoDB" id="9803846at2"/>
<evidence type="ECO:0000313" key="12">
    <source>
        <dbReference type="EMBL" id="PWK28899.1"/>
    </source>
</evidence>
<dbReference type="Gene3D" id="3.90.1150.10">
    <property type="entry name" value="Aspartate Aminotransferase, domain 1"/>
    <property type="match status" value="1"/>
</dbReference>
<keyword evidence="6 9" id="KW-0554">One-carbon metabolism</keyword>
<dbReference type="FunFam" id="3.40.640.10:FF:000001">
    <property type="entry name" value="Serine hydroxymethyltransferase"/>
    <property type="match status" value="1"/>
</dbReference>
<dbReference type="InterPro" id="IPR015421">
    <property type="entry name" value="PyrdxlP-dep_Trfase_major"/>
</dbReference>
<dbReference type="AlphaFoldDB" id="A0A316EJ78"/>
<feature type="modified residue" description="N6-(pyridoxal phosphate)lysine" evidence="9 10">
    <location>
        <position position="229"/>
    </location>
</feature>
<dbReference type="GO" id="GO:0032259">
    <property type="term" value="P:methylation"/>
    <property type="evidence" value="ECO:0007669"/>
    <property type="project" value="UniProtKB-KW"/>
</dbReference>
<dbReference type="Pfam" id="PF00464">
    <property type="entry name" value="SHMT"/>
    <property type="match status" value="1"/>
</dbReference>
<dbReference type="PIRSF" id="PIRSF000412">
    <property type="entry name" value="SHMT"/>
    <property type="match status" value="1"/>
</dbReference>
<evidence type="ECO:0000256" key="9">
    <source>
        <dbReference type="HAMAP-Rule" id="MF_00051"/>
    </source>
</evidence>
<comment type="similarity">
    <text evidence="3 9">Belongs to the SHMT family.</text>
</comment>
<evidence type="ECO:0000256" key="4">
    <source>
        <dbReference type="ARBA" id="ARBA00011738"/>
    </source>
</evidence>
<organism evidence="12 13">
    <name type="scientific">Arcicella aurantiaca</name>
    <dbReference type="NCBI Taxonomy" id="591202"/>
    <lineage>
        <taxon>Bacteria</taxon>
        <taxon>Pseudomonadati</taxon>
        <taxon>Bacteroidota</taxon>
        <taxon>Cytophagia</taxon>
        <taxon>Cytophagales</taxon>
        <taxon>Flectobacillaceae</taxon>
        <taxon>Arcicella</taxon>
    </lineage>
</organism>
<dbReference type="PANTHER" id="PTHR11680">
    <property type="entry name" value="SERINE HYDROXYMETHYLTRANSFERASE"/>
    <property type="match status" value="1"/>
</dbReference>
<dbReference type="NCBIfam" id="NF000586">
    <property type="entry name" value="PRK00011.1"/>
    <property type="match status" value="1"/>
</dbReference>
<proteinExistence type="inferred from homology"/>
<feature type="domain" description="Serine hydroxymethyltransferase-like" evidence="11">
    <location>
        <begin position="10"/>
        <end position="399"/>
    </location>
</feature>
<keyword evidence="8 9" id="KW-0663">Pyridoxal phosphate</keyword>
<dbReference type="GO" id="GO:0008168">
    <property type="term" value="F:methyltransferase activity"/>
    <property type="evidence" value="ECO:0007669"/>
    <property type="project" value="UniProtKB-KW"/>
</dbReference>
<dbReference type="InterPro" id="IPR019798">
    <property type="entry name" value="Ser_HO-MeTrfase_PLP_BS"/>
</dbReference>
<dbReference type="GO" id="GO:0019264">
    <property type="term" value="P:glycine biosynthetic process from serine"/>
    <property type="evidence" value="ECO:0007669"/>
    <property type="project" value="UniProtKB-UniRule"/>
</dbReference>
<name>A0A316EJ78_9BACT</name>
<evidence type="ECO:0000256" key="3">
    <source>
        <dbReference type="ARBA" id="ARBA00006376"/>
    </source>
</evidence>
<dbReference type="UniPathway" id="UPA00288">
    <property type="reaction ID" value="UER01023"/>
</dbReference>
<dbReference type="UniPathway" id="UPA00193"/>
<comment type="caution">
    <text evidence="12">The sequence shown here is derived from an EMBL/GenBank/DDBJ whole genome shotgun (WGS) entry which is preliminary data.</text>
</comment>
<gene>
    <name evidence="9" type="primary">glyA</name>
    <name evidence="12" type="ORF">LV89_00452</name>
</gene>
<dbReference type="GO" id="GO:0030170">
    <property type="term" value="F:pyridoxal phosphate binding"/>
    <property type="evidence" value="ECO:0007669"/>
    <property type="project" value="UniProtKB-UniRule"/>
</dbReference>
<evidence type="ECO:0000256" key="7">
    <source>
        <dbReference type="ARBA" id="ARBA00022679"/>
    </source>
</evidence>
<evidence type="ECO:0000256" key="6">
    <source>
        <dbReference type="ARBA" id="ARBA00022563"/>
    </source>
</evidence>
<comment type="pathway">
    <text evidence="9">One-carbon metabolism; tetrahydrofolate interconversion.</text>
</comment>